<evidence type="ECO:0000256" key="1">
    <source>
        <dbReference type="SAM" id="MobiDB-lite"/>
    </source>
</evidence>
<feature type="non-terminal residue" evidence="2">
    <location>
        <position position="328"/>
    </location>
</feature>
<comment type="caution">
    <text evidence="2">The sequence shown here is derived from an EMBL/GenBank/DDBJ whole genome shotgun (WGS) entry which is preliminary data.</text>
</comment>
<feature type="region of interest" description="Disordered" evidence="1">
    <location>
        <begin position="1"/>
        <end position="29"/>
    </location>
</feature>
<protein>
    <submittedName>
        <fullName evidence="2">Uncharacterized protein</fullName>
    </submittedName>
</protein>
<feature type="non-terminal residue" evidence="2">
    <location>
        <position position="1"/>
    </location>
</feature>
<dbReference type="Proteomes" id="UP000316079">
    <property type="component" value="Unassembled WGS sequence"/>
</dbReference>
<gene>
    <name evidence="2" type="ORF">DNTS_025985</name>
</gene>
<dbReference type="AlphaFoldDB" id="A0A553PVE1"/>
<name>A0A553PVE1_9TELE</name>
<keyword evidence="3" id="KW-1185">Reference proteome</keyword>
<dbReference type="EMBL" id="SRMA01026605">
    <property type="protein sequence ID" value="TRY81661.1"/>
    <property type="molecule type" value="Genomic_DNA"/>
</dbReference>
<proteinExistence type="predicted"/>
<evidence type="ECO:0000313" key="3">
    <source>
        <dbReference type="Proteomes" id="UP000316079"/>
    </source>
</evidence>
<reference evidence="2 3" key="1">
    <citation type="journal article" date="2019" name="Sci. Data">
        <title>Hybrid genome assembly and annotation of Danionella translucida.</title>
        <authorList>
            <person name="Kadobianskyi M."/>
            <person name="Schulze L."/>
            <person name="Schuelke M."/>
            <person name="Judkewitz B."/>
        </authorList>
    </citation>
    <scope>NUCLEOTIDE SEQUENCE [LARGE SCALE GENOMIC DNA]</scope>
    <source>
        <strain evidence="2 3">Bolton</strain>
    </source>
</reference>
<sequence>HILHDPKLKGSAAGSEGSKKKNESGPYEVGTSSKALKKFVALILGAPCSQQPPGRTDGQAAWQLVKALQLSAGTLRSRKEMTAFVRATCLLRRSGGISAALKDFCVHMLPEICVPWQSCALYWLLSLSTDVEPRESVMNAAGYFSDSCSRSAVEFGELLALLLLRQRDVVAVLESISPKISLDCLQRDTSLGQGEHAGNRWDAARLLELTQDISHLPRVSIKGSPEKETVESTSVCGTEAMRDSGILQLQAGRLAGTLNAASSPWRQLHTSSQWARRTSGGHWAGEEAYGFVHHTLEQIGRSSWRCTVNTIPRVASFAQCKHTSPHFL</sequence>
<evidence type="ECO:0000313" key="2">
    <source>
        <dbReference type="EMBL" id="TRY81661.1"/>
    </source>
</evidence>
<accession>A0A553PVE1</accession>
<organism evidence="2 3">
    <name type="scientific">Danionella cerebrum</name>
    <dbReference type="NCBI Taxonomy" id="2873325"/>
    <lineage>
        <taxon>Eukaryota</taxon>
        <taxon>Metazoa</taxon>
        <taxon>Chordata</taxon>
        <taxon>Craniata</taxon>
        <taxon>Vertebrata</taxon>
        <taxon>Euteleostomi</taxon>
        <taxon>Actinopterygii</taxon>
        <taxon>Neopterygii</taxon>
        <taxon>Teleostei</taxon>
        <taxon>Ostariophysi</taxon>
        <taxon>Cypriniformes</taxon>
        <taxon>Danionidae</taxon>
        <taxon>Danioninae</taxon>
        <taxon>Danionella</taxon>
    </lineage>
</organism>